<dbReference type="PRINTS" id="PR00837">
    <property type="entry name" value="V5TPXLIKE"/>
</dbReference>
<keyword evidence="2" id="KW-1185">Reference proteome</keyword>
<dbReference type="PRINTS" id="PR00838">
    <property type="entry name" value="V5ALLERGEN"/>
</dbReference>
<dbReference type="InterPro" id="IPR014044">
    <property type="entry name" value="CAP_dom"/>
</dbReference>
<dbReference type="InterPro" id="IPR002413">
    <property type="entry name" value="V5_allergen-like"/>
</dbReference>
<dbReference type="AlphaFoldDB" id="A0A915PDL3"/>
<feature type="domain" description="SCP" evidence="1">
    <location>
        <begin position="29"/>
        <end position="191"/>
    </location>
</feature>
<dbReference type="GO" id="GO:0005576">
    <property type="term" value="C:extracellular region"/>
    <property type="evidence" value="ECO:0007669"/>
    <property type="project" value="InterPro"/>
</dbReference>
<dbReference type="InterPro" id="IPR001283">
    <property type="entry name" value="CRISP-related"/>
</dbReference>
<evidence type="ECO:0000259" key="1">
    <source>
        <dbReference type="SMART" id="SM00198"/>
    </source>
</evidence>
<dbReference type="InterPro" id="IPR018244">
    <property type="entry name" value="Allrgn_V5/Tpx1_CS"/>
</dbReference>
<dbReference type="WBParaSite" id="sdigi.contig1196.g10264.t1">
    <property type="protein sequence ID" value="sdigi.contig1196.g10264.t1"/>
    <property type="gene ID" value="sdigi.contig1196.g10264"/>
</dbReference>
<dbReference type="PANTHER" id="PTHR10334">
    <property type="entry name" value="CYSTEINE-RICH SECRETORY PROTEIN-RELATED"/>
    <property type="match status" value="1"/>
</dbReference>
<dbReference type="Gene3D" id="3.40.33.10">
    <property type="entry name" value="CAP"/>
    <property type="match status" value="1"/>
</dbReference>
<dbReference type="InterPro" id="IPR035940">
    <property type="entry name" value="CAP_sf"/>
</dbReference>
<dbReference type="SMART" id="SM00198">
    <property type="entry name" value="SCP"/>
    <property type="match status" value="1"/>
</dbReference>
<dbReference type="SUPFAM" id="SSF55797">
    <property type="entry name" value="PR-1-like"/>
    <property type="match status" value="1"/>
</dbReference>
<reference evidence="3" key="1">
    <citation type="submission" date="2022-11" db="UniProtKB">
        <authorList>
            <consortium name="WormBaseParasite"/>
        </authorList>
    </citation>
    <scope>IDENTIFICATION</scope>
</reference>
<dbReference type="Proteomes" id="UP000887581">
    <property type="component" value="Unplaced"/>
</dbReference>
<dbReference type="PROSITE" id="PS01010">
    <property type="entry name" value="CRISP_2"/>
    <property type="match status" value="1"/>
</dbReference>
<protein>
    <submittedName>
        <fullName evidence="3">SCP domain-containing protein</fullName>
    </submittedName>
</protein>
<proteinExistence type="predicted"/>
<accession>A0A915PDL3</accession>
<dbReference type="Pfam" id="PF00188">
    <property type="entry name" value="CAP"/>
    <property type="match status" value="1"/>
</dbReference>
<sequence>MSKRLFLKQFELVAVVGSNKCPGSKITTEQRRSFIVQHNRLRSKLIHGKLTNKNGKHMPSGKNMMKMVWSCTLEKAAQLWAERCVMKHSERDGKTGENLYFWSSSNTIPKEELRTAGVFSSKDWWSELPELYRNNPKNILTDKVWEQGIGHFTQMAWGKTYKIGCGIASHCDGGKAVYVVCQYRPRGNMIGELIYELGKPCKTDGDCRTKKCHVKSGLCEK</sequence>
<name>A0A915PDL3_9BILA</name>
<evidence type="ECO:0000313" key="2">
    <source>
        <dbReference type="Proteomes" id="UP000887581"/>
    </source>
</evidence>
<dbReference type="CDD" id="cd05380">
    <property type="entry name" value="CAP_euk"/>
    <property type="match status" value="1"/>
</dbReference>
<organism evidence="2 3">
    <name type="scientific">Setaria digitata</name>
    <dbReference type="NCBI Taxonomy" id="48799"/>
    <lineage>
        <taxon>Eukaryota</taxon>
        <taxon>Metazoa</taxon>
        <taxon>Ecdysozoa</taxon>
        <taxon>Nematoda</taxon>
        <taxon>Chromadorea</taxon>
        <taxon>Rhabditida</taxon>
        <taxon>Spirurina</taxon>
        <taxon>Spiruromorpha</taxon>
        <taxon>Filarioidea</taxon>
        <taxon>Setariidae</taxon>
        <taxon>Setaria</taxon>
    </lineage>
</organism>
<dbReference type="PROSITE" id="PS01009">
    <property type="entry name" value="CRISP_1"/>
    <property type="match status" value="1"/>
</dbReference>
<evidence type="ECO:0000313" key="3">
    <source>
        <dbReference type="WBParaSite" id="sdigi.contig1196.g10264.t1"/>
    </source>
</evidence>